<dbReference type="GO" id="GO:0003677">
    <property type="term" value="F:DNA binding"/>
    <property type="evidence" value="ECO:0007669"/>
    <property type="project" value="InterPro"/>
</dbReference>
<dbReference type="HOGENOM" id="CLU_066192_26_0_5"/>
<dbReference type="CDD" id="cd00093">
    <property type="entry name" value="HTH_XRE"/>
    <property type="match status" value="1"/>
</dbReference>
<proteinExistence type="predicted"/>
<accession>X5H3N8</accession>
<keyword evidence="3" id="KW-1185">Reference proteome</keyword>
<dbReference type="Pfam" id="PF01381">
    <property type="entry name" value="HTH_3"/>
    <property type="match status" value="1"/>
</dbReference>
<name>X5H3N8_9RICK</name>
<dbReference type="RefSeq" id="WP_038558980.1">
    <property type="nucleotide sequence ID" value="NZ_CP007481.1"/>
</dbReference>
<dbReference type="Gene3D" id="1.10.260.40">
    <property type="entry name" value="lambda repressor-like DNA-binding domains"/>
    <property type="match status" value="1"/>
</dbReference>
<sequence length="151" mass="17475">MPKISDNFKKHAETDVMIGKQIRRLRTLKGYSQAAIAKEIGVTFQQFQKYECGVNRLCVSRLLDICKFCKVSPSYFFDSLDKERECDTLYDSENSIEFEHENEHNKELLVLVRAFKAITQDSVRSKVLSLVKTMSQAYAEKSPSQEEMSEM</sequence>
<dbReference type="STRING" id="1286528.NHE_0212"/>
<reference evidence="2 3" key="1">
    <citation type="submission" date="2014-03" db="EMBL/GenBank/DDBJ databases">
        <title>Sequencing and Comparison of Genomes and Transcriptome Profiles of Human Ehrlichiosis Agents.</title>
        <authorList>
            <person name="Lin M."/>
            <person name="Daugherty S.C."/>
            <person name="Nagaraj S."/>
            <person name="Cheng Z."/>
            <person name="Xiong Q."/>
            <person name="Lin F.-Y."/>
            <person name="Sengamalay N."/>
            <person name="Ott S."/>
            <person name="Godinez A."/>
            <person name="Tallon L.J."/>
            <person name="Sadzewicz L."/>
            <person name="Fraser C.M."/>
            <person name="Dunning Hotopp J.C."/>
            <person name="Rikihisa Y."/>
        </authorList>
    </citation>
    <scope>NUCLEOTIDE SEQUENCE [LARGE SCALE GENOMIC DNA]</scope>
    <source>
        <strain evidence="2 3">Oregon</strain>
    </source>
</reference>
<organism evidence="2 3">
    <name type="scientific">Neorickettsia helminthoeca str. Oregon</name>
    <dbReference type="NCBI Taxonomy" id="1286528"/>
    <lineage>
        <taxon>Bacteria</taxon>
        <taxon>Pseudomonadati</taxon>
        <taxon>Pseudomonadota</taxon>
        <taxon>Alphaproteobacteria</taxon>
        <taxon>Rickettsiales</taxon>
        <taxon>Anaplasmataceae</taxon>
        <taxon>Neorickettsia</taxon>
    </lineage>
</organism>
<dbReference type="OrthoDB" id="9797172at2"/>
<protein>
    <submittedName>
        <fullName evidence="2">Helix-turn-helix family protein</fullName>
    </submittedName>
</protein>
<dbReference type="PROSITE" id="PS50943">
    <property type="entry name" value="HTH_CROC1"/>
    <property type="match status" value="1"/>
</dbReference>
<dbReference type="InterPro" id="IPR001387">
    <property type="entry name" value="Cro/C1-type_HTH"/>
</dbReference>
<dbReference type="Proteomes" id="UP000023755">
    <property type="component" value="Chromosome"/>
</dbReference>
<dbReference type="SUPFAM" id="SSF47413">
    <property type="entry name" value="lambda repressor-like DNA-binding domains"/>
    <property type="match status" value="1"/>
</dbReference>
<dbReference type="EMBL" id="CP007481">
    <property type="protein sequence ID" value="AHX11176.1"/>
    <property type="molecule type" value="Genomic_DNA"/>
</dbReference>
<feature type="domain" description="HTH cro/C1-type" evidence="1">
    <location>
        <begin position="22"/>
        <end position="76"/>
    </location>
</feature>
<gene>
    <name evidence="2" type="ORF">NHE_0212</name>
</gene>
<dbReference type="InterPro" id="IPR010982">
    <property type="entry name" value="Lambda_DNA-bd_dom_sf"/>
</dbReference>
<dbReference type="SMART" id="SM00530">
    <property type="entry name" value="HTH_XRE"/>
    <property type="match status" value="1"/>
</dbReference>
<dbReference type="AlphaFoldDB" id="X5H3N8"/>
<evidence type="ECO:0000313" key="2">
    <source>
        <dbReference type="EMBL" id="AHX11176.1"/>
    </source>
</evidence>
<evidence type="ECO:0000259" key="1">
    <source>
        <dbReference type="PROSITE" id="PS50943"/>
    </source>
</evidence>
<dbReference type="KEGG" id="nhm:NHE_0212"/>
<evidence type="ECO:0000313" key="3">
    <source>
        <dbReference type="Proteomes" id="UP000023755"/>
    </source>
</evidence>